<feature type="domain" description="HTH asnC-type" evidence="4">
    <location>
        <begin position="11"/>
        <end position="71"/>
    </location>
</feature>
<evidence type="ECO:0000259" key="4">
    <source>
        <dbReference type="PROSITE" id="PS50956"/>
    </source>
</evidence>
<name>A0ABU4CKI0_RHOJO</name>
<evidence type="ECO:0000313" key="6">
    <source>
        <dbReference type="Proteomes" id="UP001185737"/>
    </source>
</evidence>
<dbReference type="SMART" id="SM00344">
    <property type="entry name" value="HTH_ASNC"/>
    <property type="match status" value="1"/>
</dbReference>
<dbReference type="InterPro" id="IPR005471">
    <property type="entry name" value="Tscrpt_reg_IclR_N"/>
</dbReference>
<dbReference type="Pfam" id="PF09339">
    <property type="entry name" value="HTH_IclR"/>
    <property type="match status" value="1"/>
</dbReference>
<dbReference type="RefSeq" id="WP_317570060.1">
    <property type="nucleotide sequence ID" value="NZ_JAWLKA010000016.1"/>
</dbReference>
<dbReference type="PROSITE" id="PS00519">
    <property type="entry name" value="HTH_ASNC_1"/>
    <property type="match status" value="1"/>
</dbReference>
<keyword evidence="1" id="KW-0805">Transcription regulation</keyword>
<reference evidence="5 6" key="1">
    <citation type="submission" date="2023-10" db="EMBL/GenBank/DDBJ databases">
        <title>Development of a sustainable strategy for remediation of hydrocarbon-contaminated territories based on the waste exchange concept.</title>
        <authorList>
            <person name="Krivoruchko A."/>
        </authorList>
    </citation>
    <scope>NUCLEOTIDE SEQUENCE [LARGE SCALE GENOMIC DNA]</scope>
    <source>
        <strain evidence="5 6">IEGM 60</strain>
    </source>
</reference>
<dbReference type="CDD" id="cd00090">
    <property type="entry name" value="HTH_ARSR"/>
    <property type="match status" value="1"/>
</dbReference>
<protein>
    <submittedName>
        <fullName evidence="5">Lrp/AsnC family transcriptional regulator</fullName>
    </submittedName>
</protein>
<dbReference type="InterPro" id="IPR011008">
    <property type="entry name" value="Dimeric_a/b-barrel"/>
</dbReference>
<gene>
    <name evidence="5" type="ORF">R3Q59_26600</name>
</gene>
<evidence type="ECO:0000256" key="1">
    <source>
        <dbReference type="ARBA" id="ARBA00023015"/>
    </source>
</evidence>
<dbReference type="PANTHER" id="PTHR30154:SF34">
    <property type="entry name" value="TRANSCRIPTIONAL REGULATOR AZLB"/>
    <property type="match status" value="1"/>
</dbReference>
<dbReference type="Gene3D" id="3.30.70.920">
    <property type="match status" value="2"/>
</dbReference>
<dbReference type="InterPro" id="IPR036388">
    <property type="entry name" value="WH-like_DNA-bd_sf"/>
</dbReference>
<comment type="caution">
    <text evidence="5">The sequence shown here is derived from an EMBL/GenBank/DDBJ whole genome shotgun (WGS) entry which is preliminary data.</text>
</comment>
<evidence type="ECO:0000256" key="2">
    <source>
        <dbReference type="ARBA" id="ARBA00023125"/>
    </source>
</evidence>
<dbReference type="SUPFAM" id="SSF54909">
    <property type="entry name" value="Dimeric alpha+beta barrel"/>
    <property type="match status" value="2"/>
</dbReference>
<dbReference type="PANTHER" id="PTHR30154">
    <property type="entry name" value="LEUCINE-RESPONSIVE REGULATORY PROTEIN"/>
    <property type="match status" value="1"/>
</dbReference>
<proteinExistence type="predicted"/>
<sequence length="354" mass="38858">MPDHERLDEGINETDLDLIAALQWSPRAGVRDLAEVLGVSAATVSRRLNRLIDNGHLRVVAQINWSALDEVPPRYVWMSAEPKLVASLAAEVSQLEQTQYVAITTGPSDIFAIVQPRNRADGADLLIETLSGLDGLVSSRTDTVLKSHRTAAEWRLNRLSREQCDRLQGTRVSETVQSATLTEEAWRVARLVRRNGRIGATEVARALDLPQSTAYRVLLGLLDRGIVTPRVEIEPGLIGFPIDALINLTVQLGELTTIAGILSKHPSARSVATVAGTASLTYIGSFRSEQDVERLITDDLASLSGINHIEVSMVQRVLKRYWIRRDGVRILDDALNFPSVNDAIADPRSVGNLD</sequence>
<keyword evidence="3" id="KW-0804">Transcription</keyword>
<dbReference type="InterPro" id="IPR000485">
    <property type="entry name" value="AsnC-type_HTH_dom"/>
</dbReference>
<dbReference type="PRINTS" id="PR00033">
    <property type="entry name" value="HTHASNC"/>
</dbReference>
<dbReference type="Pfam" id="PF13412">
    <property type="entry name" value="HTH_24"/>
    <property type="match status" value="1"/>
</dbReference>
<keyword evidence="6" id="KW-1185">Reference proteome</keyword>
<dbReference type="InterPro" id="IPR019888">
    <property type="entry name" value="Tscrpt_reg_AsnC-like"/>
</dbReference>
<evidence type="ECO:0000313" key="5">
    <source>
        <dbReference type="EMBL" id="MDV6284068.1"/>
    </source>
</evidence>
<dbReference type="PROSITE" id="PS50956">
    <property type="entry name" value="HTH_ASNC_2"/>
    <property type="match status" value="1"/>
</dbReference>
<keyword evidence="2" id="KW-0238">DNA-binding</keyword>
<accession>A0ABU4CKI0</accession>
<dbReference type="InterPro" id="IPR019885">
    <property type="entry name" value="Tscrpt_reg_HTH_AsnC-type_CS"/>
</dbReference>
<evidence type="ECO:0000256" key="3">
    <source>
        <dbReference type="ARBA" id="ARBA00023163"/>
    </source>
</evidence>
<dbReference type="InterPro" id="IPR011991">
    <property type="entry name" value="ArsR-like_HTH"/>
</dbReference>
<dbReference type="Gene3D" id="1.10.10.10">
    <property type="entry name" value="Winged helix-like DNA-binding domain superfamily/Winged helix DNA-binding domain"/>
    <property type="match status" value="2"/>
</dbReference>
<dbReference type="Proteomes" id="UP001185737">
    <property type="component" value="Unassembled WGS sequence"/>
</dbReference>
<dbReference type="EMBL" id="JAWLKA010000016">
    <property type="protein sequence ID" value="MDV6284068.1"/>
    <property type="molecule type" value="Genomic_DNA"/>
</dbReference>
<dbReference type="InterPro" id="IPR036390">
    <property type="entry name" value="WH_DNA-bd_sf"/>
</dbReference>
<organism evidence="5 6">
    <name type="scientific">Rhodococcus jostii</name>
    <dbReference type="NCBI Taxonomy" id="132919"/>
    <lineage>
        <taxon>Bacteria</taxon>
        <taxon>Bacillati</taxon>
        <taxon>Actinomycetota</taxon>
        <taxon>Actinomycetes</taxon>
        <taxon>Mycobacteriales</taxon>
        <taxon>Nocardiaceae</taxon>
        <taxon>Rhodococcus</taxon>
    </lineage>
</organism>
<dbReference type="SUPFAM" id="SSF46785">
    <property type="entry name" value="Winged helix' DNA-binding domain"/>
    <property type="match status" value="2"/>
</dbReference>